<feature type="binding site" evidence="8">
    <location>
        <position position="197"/>
    </location>
    <ligand>
        <name>a divalent metal cation</name>
        <dbReference type="ChEBI" id="CHEBI:60240"/>
        <label>2</label>
        <note>catalytic</note>
    </ligand>
</feature>
<comment type="caution">
    <text evidence="12">The sequence shown here is derived from an EMBL/GenBank/DDBJ whole genome shotgun (WGS) entry which is preliminary data.</text>
</comment>
<evidence type="ECO:0000256" key="3">
    <source>
        <dbReference type="ARBA" id="ARBA00001954"/>
    </source>
</evidence>
<dbReference type="GO" id="GO:0004239">
    <property type="term" value="F:initiator methionyl aminopeptidase activity"/>
    <property type="evidence" value="ECO:0007669"/>
    <property type="project" value="UniProtKB-UniRule"/>
</dbReference>
<comment type="catalytic activity">
    <reaction evidence="1 8 9">
        <text>Release of N-terminal amino acids, preferentially methionine, from peptides and arylamides.</text>
        <dbReference type="EC" id="3.4.11.18"/>
    </reaction>
</comment>
<dbReference type="GO" id="GO:0006508">
    <property type="term" value="P:proteolysis"/>
    <property type="evidence" value="ECO:0007669"/>
    <property type="project" value="UniProtKB-KW"/>
</dbReference>
<dbReference type="InterPro" id="IPR036390">
    <property type="entry name" value="WH_DNA-bd_sf"/>
</dbReference>
<feature type="binding site" evidence="8">
    <location>
        <position position="323"/>
    </location>
    <ligand>
        <name>a divalent metal cation</name>
        <dbReference type="ChEBI" id="CHEBI:60240"/>
        <label>1</label>
    </ligand>
</feature>
<evidence type="ECO:0000256" key="6">
    <source>
        <dbReference type="ARBA" id="ARBA00022723"/>
    </source>
</evidence>
<dbReference type="PRINTS" id="PR00599">
    <property type="entry name" value="MAPEPTIDASE"/>
</dbReference>
<feature type="region of interest" description="Disordered" evidence="10">
    <location>
        <begin position="1"/>
        <end position="24"/>
    </location>
</feature>
<dbReference type="NCBIfam" id="TIGR00501">
    <property type="entry name" value="met_pdase_II"/>
    <property type="match status" value="1"/>
</dbReference>
<proteinExistence type="inferred from homology"/>
<dbReference type="GO" id="GO:0046872">
    <property type="term" value="F:metal ion binding"/>
    <property type="evidence" value="ECO:0007669"/>
    <property type="project" value="UniProtKB-UniRule"/>
</dbReference>
<evidence type="ECO:0000259" key="11">
    <source>
        <dbReference type="Pfam" id="PF00557"/>
    </source>
</evidence>
<dbReference type="AlphaFoldDB" id="A0A7C4D1J9"/>
<keyword evidence="4 8" id="KW-0031">Aminopeptidase</keyword>
<dbReference type="GO" id="GO:0005737">
    <property type="term" value="C:cytoplasm"/>
    <property type="evidence" value="ECO:0007669"/>
    <property type="project" value="TreeGrafter"/>
</dbReference>
<organism evidence="12">
    <name type="scientific">Thermofilum pendens</name>
    <dbReference type="NCBI Taxonomy" id="2269"/>
    <lineage>
        <taxon>Archaea</taxon>
        <taxon>Thermoproteota</taxon>
        <taxon>Thermoprotei</taxon>
        <taxon>Thermofilales</taxon>
        <taxon>Thermofilaceae</taxon>
        <taxon>Thermofilum</taxon>
    </lineage>
</organism>
<comment type="cofactor">
    <cofactor evidence="2">
        <name>Mn(2+)</name>
        <dbReference type="ChEBI" id="CHEBI:29035"/>
    </cofactor>
</comment>
<dbReference type="Pfam" id="PF00557">
    <property type="entry name" value="Peptidase_M24"/>
    <property type="match status" value="1"/>
</dbReference>
<dbReference type="InterPro" id="IPR028595">
    <property type="entry name" value="MetAP_archaeal"/>
</dbReference>
<evidence type="ECO:0000256" key="4">
    <source>
        <dbReference type="ARBA" id="ARBA00022438"/>
    </source>
</evidence>
<feature type="domain" description="Peptidase M24" evidence="11">
    <location>
        <begin position="52"/>
        <end position="242"/>
    </location>
</feature>
<dbReference type="InterPro" id="IPR036005">
    <property type="entry name" value="Creatinase/aminopeptidase-like"/>
</dbReference>
<protein>
    <recommendedName>
        <fullName evidence="8 9">Methionine aminopeptidase</fullName>
        <shortName evidence="8">MAP</shortName>
        <shortName evidence="8">MetAP</shortName>
        <ecNumber evidence="8 9">3.4.11.18</ecNumber>
    </recommendedName>
    <alternativeName>
        <fullName evidence="8">Peptidase M</fullName>
    </alternativeName>
</protein>
<dbReference type="InterPro" id="IPR001714">
    <property type="entry name" value="Pept_M24_MAP"/>
</dbReference>
<evidence type="ECO:0000256" key="7">
    <source>
        <dbReference type="ARBA" id="ARBA00022801"/>
    </source>
</evidence>
<sequence>MTLLRVEQSAAERAEPSQSRNLPVSAQRAQCAELNNCSPASAPVSSAHEYAVAGRIAREALELAVNLVEENALLLDLAERVEGLIISRGARPAFPVNISINNVAAHYSPGIDDSSRIPPGALVKVDIGVHVNGYIVDAAVTVPLDKRWTLLAEAAREALRAALTVMKHNTPVNSVAKAVAETIEERGFKPVKNLTGHMVDRYVLHAGKTLPNVPDAEYLRTRVLAGEVYAVEPFATTGRGYVVNQGASHIYRVVSVKKMKEDATASEYLEVLWREFRGLPFSERWLPKLGITLKDLEKLVKARRIHHYPRLVEASGGFVSQFEDTALVLENSCVPLARVLEIENNPKN</sequence>
<feature type="binding site" evidence="8">
    <location>
        <position position="106"/>
    </location>
    <ligand>
        <name>substrate</name>
    </ligand>
</feature>
<feature type="binding site" evidence="8">
    <location>
        <position position="323"/>
    </location>
    <ligand>
        <name>a divalent metal cation</name>
        <dbReference type="ChEBI" id="CHEBI:60240"/>
        <label>2</label>
        <note>catalytic</note>
    </ligand>
</feature>
<evidence type="ECO:0000256" key="5">
    <source>
        <dbReference type="ARBA" id="ARBA00022670"/>
    </source>
</evidence>
<evidence type="ECO:0000256" key="9">
    <source>
        <dbReference type="RuleBase" id="RU003653"/>
    </source>
</evidence>
<dbReference type="Gene3D" id="3.90.230.10">
    <property type="entry name" value="Creatinase/methionine aminopeptidase superfamily"/>
    <property type="match status" value="1"/>
</dbReference>
<evidence type="ECO:0000313" key="12">
    <source>
        <dbReference type="EMBL" id="HGM46341.1"/>
    </source>
</evidence>
<evidence type="ECO:0000256" key="10">
    <source>
        <dbReference type="SAM" id="MobiDB-lite"/>
    </source>
</evidence>
<comment type="similarity">
    <text evidence="8">Belongs to the peptidase M24A family. Methionine aminopeptidase archaeal type 2 subfamily.</text>
</comment>
<gene>
    <name evidence="8" type="primary">map</name>
    <name evidence="12" type="ORF">ENU21_01125</name>
</gene>
<feature type="binding site" evidence="8">
    <location>
        <position position="137"/>
    </location>
    <ligand>
        <name>a divalent metal cation</name>
        <dbReference type="ChEBI" id="CHEBI:60240"/>
        <label>1</label>
    </ligand>
</feature>
<keyword evidence="6 8" id="KW-0479">Metal-binding</keyword>
<dbReference type="InterPro" id="IPR000994">
    <property type="entry name" value="Pept_M24"/>
</dbReference>
<dbReference type="InterPro" id="IPR002468">
    <property type="entry name" value="Pept_M24A_MAP2"/>
</dbReference>
<comment type="function">
    <text evidence="8 9">Removes the N-terminal methionine from nascent proteins. The N-terminal methionine is often cleaved when the second residue in the primary sequence is small and uncharged (Met-Ala-, Cys, Gly, Pro, Ser, Thr, or Val).</text>
</comment>
<comment type="cofactor">
    <cofactor evidence="8">
        <name>Co(2+)</name>
        <dbReference type="ChEBI" id="CHEBI:48828"/>
    </cofactor>
    <cofactor evidence="8">
        <name>Zn(2+)</name>
        <dbReference type="ChEBI" id="CHEBI:29105"/>
    </cofactor>
    <cofactor evidence="8">
        <name>Mn(2+)</name>
        <dbReference type="ChEBI" id="CHEBI:29035"/>
    </cofactor>
    <cofactor evidence="8">
        <name>Fe(2+)</name>
        <dbReference type="ChEBI" id="CHEBI:29033"/>
    </cofactor>
    <text evidence="8">Binds 2 divalent metal cations per subunit. Has a high-affinity and a low affinity metal-binding site. The true nature of the physiological cofactor is under debate. The enzyme is active with cobalt, zinc, manganese or divalent iron ions. Most likely, methionine aminopeptidases function as mononuclear Fe(2+)-metalloproteases under physiological conditions, and the catalytically relevant metal-binding site has been assigned to the histidine-containing high-affinity site.</text>
</comment>
<evidence type="ECO:0000256" key="2">
    <source>
        <dbReference type="ARBA" id="ARBA00001936"/>
    </source>
</evidence>
<comment type="subunit">
    <text evidence="8">Monomer.</text>
</comment>
<feature type="binding site" evidence="8">
    <location>
        <position position="137"/>
    </location>
    <ligand>
        <name>a divalent metal cation</name>
        <dbReference type="ChEBI" id="CHEBI:60240"/>
        <label>2</label>
        <note>catalytic</note>
    </ligand>
</feature>
<dbReference type="EMBL" id="DTBQ01000032">
    <property type="protein sequence ID" value="HGM46341.1"/>
    <property type="molecule type" value="Genomic_DNA"/>
</dbReference>
<dbReference type="PANTHER" id="PTHR45777:SF2">
    <property type="entry name" value="METHIONINE AMINOPEPTIDASE 2"/>
    <property type="match status" value="1"/>
</dbReference>
<evidence type="ECO:0000256" key="8">
    <source>
        <dbReference type="HAMAP-Rule" id="MF_01975"/>
    </source>
</evidence>
<comment type="cofactor">
    <cofactor evidence="3">
        <name>Fe(2+)</name>
        <dbReference type="ChEBI" id="CHEBI:29033"/>
    </cofactor>
</comment>
<evidence type="ECO:0000256" key="1">
    <source>
        <dbReference type="ARBA" id="ARBA00000294"/>
    </source>
</evidence>
<dbReference type="GO" id="GO:0070006">
    <property type="term" value="F:metalloaminopeptidase activity"/>
    <property type="evidence" value="ECO:0007669"/>
    <property type="project" value="UniProtKB-UniRule"/>
</dbReference>
<dbReference type="InterPro" id="IPR050247">
    <property type="entry name" value="Met_Aminopeptidase_Type2"/>
</dbReference>
<dbReference type="SUPFAM" id="SSF46785">
    <property type="entry name" value="Winged helix' DNA-binding domain"/>
    <property type="match status" value="1"/>
</dbReference>
<feature type="binding site" evidence="8">
    <location>
        <position position="126"/>
    </location>
    <ligand>
        <name>a divalent metal cation</name>
        <dbReference type="ChEBI" id="CHEBI:60240"/>
        <label>1</label>
    </ligand>
</feature>
<dbReference type="HAMAP" id="MF_01975">
    <property type="entry name" value="MetAP_2_arc"/>
    <property type="match status" value="1"/>
</dbReference>
<dbReference type="InterPro" id="IPR018349">
    <property type="entry name" value="Pept_M24A_MAP2_BS"/>
</dbReference>
<dbReference type="EC" id="3.4.11.18" evidence="8 9"/>
<dbReference type="Gene3D" id="1.10.10.10">
    <property type="entry name" value="Winged helix-like DNA-binding domain superfamily/Winged helix DNA-binding domain"/>
    <property type="match status" value="1"/>
</dbReference>
<dbReference type="PANTHER" id="PTHR45777">
    <property type="entry name" value="METHIONINE AMINOPEPTIDASE 2"/>
    <property type="match status" value="1"/>
</dbReference>
<dbReference type="SUPFAM" id="SSF55920">
    <property type="entry name" value="Creatinase/aminopeptidase"/>
    <property type="match status" value="1"/>
</dbReference>
<dbReference type="PROSITE" id="PS01202">
    <property type="entry name" value="MAP_2"/>
    <property type="match status" value="1"/>
</dbReference>
<keyword evidence="5 8" id="KW-0645">Protease</keyword>
<feature type="binding site" evidence="8">
    <location>
        <position position="232"/>
    </location>
    <ligand>
        <name>a divalent metal cation</name>
        <dbReference type="ChEBI" id="CHEBI:60240"/>
        <label>2</label>
        <note>catalytic</note>
    </ligand>
</feature>
<feature type="binding site" evidence="8">
    <location>
        <position position="205"/>
    </location>
    <ligand>
        <name>substrate</name>
    </ligand>
</feature>
<accession>A0A7C4D1J9</accession>
<dbReference type="InterPro" id="IPR036388">
    <property type="entry name" value="WH-like_DNA-bd_sf"/>
</dbReference>
<reference evidence="12" key="1">
    <citation type="journal article" date="2020" name="mSystems">
        <title>Genome- and Community-Level Interaction Insights into Carbon Utilization and Element Cycling Functions of Hydrothermarchaeota in Hydrothermal Sediment.</title>
        <authorList>
            <person name="Zhou Z."/>
            <person name="Liu Y."/>
            <person name="Xu W."/>
            <person name="Pan J."/>
            <person name="Luo Z.H."/>
            <person name="Li M."/>
        </authorList>
    </citation>
    <scope>NUCLEOTIDE SEQUENCE</scope>
    <source>
        <strain evidence="12">SpSt-649</strain>
    </source>
</reference>
<keyword evidence="7 8" id="KW-0378">Hydrolase</keyword>
<name>A0A7C4D1J9_THEPE</name>